<keyword evidence="10" id="KW-0808">Transferase</keyword>
<dbReference type="GO" id="GO:0016301">
    <property type="term" value="F:kinase activity"/>
    <property type="evidence" value="ECO:0007669"/>
    <property type="project" value="UniProtKB-KW"/>
</dbReference>
<dbReference type="InterPro" id="IPR043128">
    <property type="entry name" value="Rev_trsase/Diguanyl_cyclase"/>
</dbReference>
<dbReference type="FunFam" id="3.30.70.270:FF:000001">
    <property type="entry name" value="Diguanylate cyclase domain protein"/>
    <property type="match status" value="1"/>
</dbReference>
<dbReference type="PROSITE" id="PS51371">
    <property type="entry name" value="CBS"/>
    <property type="match status" value="2"/>
</dbReference>
<evidence type="ECO:0000259" key="9">
    <source>
        <dbReference type="PROSITE" id="PS51371"/>
    </source>
</evidence>
<dbReference type="SMART" id="SM00116">
    <property type="entry name" value="CBS"/>
    <property type="match status" value="4"/>
</dbReference>
<comment type="catalytic activity">
    <reaction evidence="4">
        <text>3',3'-c-di-GMP + H2O = 5'-phosphoguanylyl(3'-&gt;5')guanosine + H(+)</text>
        <dbReference type="Rhea" id="RHEA:24902"/>
        <dbReference type="ChEBI" id="CHEBI:15377"/>
        <dbReference type="ChEBI" id="CHEBI:15378"/>
        <dbReference type="ChEBI" id="CHEBI:58754"/>
        <dbReference type="ChEBI" id="CHEBI:58805"/>
        <dbReference type="EC" id="3.1.4.52"/>
    </reaction>
    <physiologicalReaction direction="left-to-right" evidence="4">
        <dbReference type="Rhea" id="RHEA:24903"/>
    </physiologicalReaction>
</comment>
<dbReference type="CDD" id="cd01949">
    <property type="entry name" value="GGDEF"/>
    <property type="match status" value="1"/>
</dbReference>
<proteinExistence type="predicted"/>
<keyword evidence="10" id="KW-0418">Kinase</keyword>
<dbReference type="Pfam" id="PF13426">
    <property type="entry name" value="PAS_9"/>
    <property type="match status" value="1"/>
</dbReference>
<evidence type="ECO:0000256" key="3">
    <source>
        <dbReference type="ARBA" id="ARBA00022636"/>
    </source>
</evidence>
<evidence type="ECO:0000313" key="10">
    <source>
        <dbReference type="EMBL" id="KNC66561.1"/>
    </source>
</evidence>
<dbReference type="GO" id="GO:0071111">
    <property type="term" value="F:cyclic-guanylate-specific phosphodiesterase activity"/>
    <property type="evidence" value="ECO:0007669"/>
    <property type="project" value="UniProtKB-EC"/>
</dbReference>
<dbReference type="InterPro" id="IPR029787">
    <property type="entry name" value="Nucleotide_cyclase"/>
</dbReference>
<dbReference type="PROSITE" id="PS50887">
    <property type="entry name" value="GGDEF"/>
    <property type="match status" value="1"/>
</dbReference>
<comment type="cofactor">
    <cofactor evidence="1">
        <name>Mg(2+)</name>
        <dbReference type="ChEBI" id="CHEBI:18420"/>
    </cofactor>
</comment>
<dbReference type="SUPFAM" id="SSF141868">
    <property type="entry name" value="EAL domain-like"/>
    <property type="match status" value="1"/>
</dbReference>
<dbReference type="InterPro" id="IPR000014">
    <property type="entry name" value="PAS"/>
</dbReference>
<feature type="domain" description="CBS" evidence="9">
    <location>
        <begin position="78"/>
        <end position="134"/>
    </location>
</feature>
<dbReference type="SUPFAM" id="SSF54631">
    <property type="entry name" value="CBS-domain pair"/>
    <property type="match status" value="2"/>
</dbReference>
<evidence type="ECO:0000256" key="5">
    <source>
        <dbReference type="PROSITE-ProRule" id="PRU00703"/>
    </source>
</evidence>
<evidence type="ECO:0000256" key="1">
    <source>
        <dbReference type="ARBA" id="ARBA00001946"/>
    </source>
</evidence>
<feature type="domain" description="GGDEF" evidence="8">
    <location>
        <begin position="439"/>
        <end position="572"/>
    </location>
</feature>
<dbReference type="NCBIfam" id="TIGR00229">
    <property type="entry name" value="sensory_box"/>
    <property type="match status" value="1"/>
</dbReference>
<name>A0A0L0EQ98_9GAMM</name>
<dbReference type="InterPro" id="IPR000644">
    <property type="entry name" value="CBS_dom"/>
</dbReference>
<dbReference type="PATRIC" id="fig|43658.6.peg.1228"/>
<dbReference type="Gene3D" id="3.30.450.20">
    <property type="entry name" value="PAS domain"/>
    <property type="match status" value="1"/>
</dbReference>
<dbReference type="SUPFAM" id="SSF55073">
    <property type="entry name" value="Nucleotide cyclase"/>
    <property type="match status" value="1"/>
</dbReference>
<evidence type="ECO:0000259" key="6">
    <source>
        <dbReference type="PROSITE" id="PS50112"/>
    </source>
</evidence>
<evidence type="ECO:0000259" key="8">
    <source>
        <dbReference type="PROSITE" id="PS50887"/>
    </source>
</evidence>
<evidence type="ECO:0000313" key="11">
    <source>
        <dbReference type="Proteomes" id="UP000036850"/>
    </source>
</evidence>
<dbReference type="Pfam" id="PF00563">
    <property type="entry name" value="EAL"/>
    <property type="match status" value="1"/>
</dbReference>
<dbReference type="CDD" id="cd00130">
    <property type="entry name" value="PAS"/>
    <property type="match status" value="1"/>
</dbReference>
<evidence type="ECO:0000256" key="2">
    <source>
        <dbReference type="ARBA" id="ARBA00012282"/>
    </source>
</evidence>
<keyword evidence="3" id="KW-0973">c-di-GMP</keyword>
<feature type="domain" description="EAL" evidence="7">
    <location>
        <begin position="581"/>
        <end position="835"/>
    </location>
</feature>
<dbReference type="InterPro" id="IPR000160">
    <property type="entry name" value="GGDEF_dom"/>
</dbReference>
<dbReference type="Pfam" id="PF00990">
    <property type="entry name" value="GGDEF"/>
    <property type="match status" value="1"/>
</dbReference>
<sequence>MMGDTRQLQIKDVYSNNLLCCDYTTRLYDALSLMRERRVSSIFIEQDGKIVGIWTESDCVSLDFEHNGLAQTAIGNIMNSPVHDILISQTLSEATIKFHQLGIRHLLVKDAHNQPQGVVSLSDIVRNQGLDHYLHFRPIEDHFESQISTLDAQACISEAIHAMRRDKTTAVLVYNQGLAEYGIITQRDVAYVILNQDWRMPCWELASYPMESMTPKDSLFDAYRLMTARSIRHLVIREPGSHAVMGLLALKNVLTEIETAYCSELEKVLAQRDLALQKSEKNLYLANRIIDASLDGIMITRANGEIIQINPAFSALTGYQDYEVLGKNPSLLSSGVHGQDYYERMWSELSQKGVWQGEICNKRKSGEVYVEWLTIIEINEPYSDDVLYAAIFSDITERKNAEEKIARLAYFDELTGLPNRRLFYDRLSMALASAQRDKHKLSVMFIDLDRFKEVNDTLGHSAGDKLLSQVSERIKAILKPGDTLARLGGDEFVVLLTEVEHMEDVVGFADQVLSELSVPFALGELNVAATASLGAAIYPEDGLDSESLLKHADVAMYRSKELGRNSFQLYKASMNARSLERLSMLSRFQSALEGGEFELHYQPLRCLTSGRIMSVECLLRWQDPNLGTISPAQFIPLAEELGLIVKLDQWVINEACRQMALWLSEGLDMRRIAINISASHLSQGDLVMTMAKALEQHNLDGHYVELELTETSFVSNLHDAKVMLNKLKNLGVSIALDDFGTGYSALSYLTKLPIDILKIDASFIAKIPDEYGNSEIVTAIVAMAKALNLHVVAEGVEKSVQQKFLQKLGCHTMQGYHYCRPLPQSDWLNFYRSERGLSELAPPQRRVSGR</sequence>
<dbReference type="PANTHER" id="PTHR44757">
    <property type="entry name" value="DIGUANYLATE CYCLASE DGCP"/>
    <property type="match status" value="1"/>
</dbReference>
<evidence type="ECO:0000256" key="4">
    <source>
        <dbReference type="ARBA" id="ARBA00051114"/>
    </source>
</evidence>
<dbReference type="OrthoDB" id="9799509at2"/>
<dbReference type="CDD" id="cd01948">
    <property type="entry name" value="EAL"/>
    <property type="match status" value="1"/>
</dbReference>
<dbReference type="Gene3D" id="3.10.580.10">
    <property type="entry name" value="CBS-domain"/>
    <property type="match status" value="2"/>
</dbReference>
<dbReference type="Gene3D" id="3.30.70.270">
    <property type="match status" value="1"/>
</dbReference>
<dbReference type="EMBL" id="LFZX01000138">
    <property type="protein sequence ID" value="KNC66561.1"/>
    <property type="molecule type" value="Genomic_DNA"/>
</dbReference>
<reference evidence="11" key="1">
    <citation type="submission" date="2015-07" db="EMBL/GenBank/DDBJ databases">
        <title>Draft genome sequence of a Pseudoalteromonas rubra strain, OCN096, isolated from Kaneohe Bay, Oahu, Hawaii.</title>
        <authorList>
            <person name="Beurmann S."/>
            <person name="Ushijima B."/>
            <person name="Belcaid M."/>
            <person name="Callahan S.M."/>
            <person name="Aeby G.S."/>
        </authorList>
    </citation>
    <scope>NUCLEOTIDE SEQUENCE [LARGE SCALE GENOMIC DNA]</scope>
    <source>
        <strain evidence="11">OCN096</strain>
    </source>
</reference>
<dbReference type="Proteomes" id="UP000036850">
    <property type="component" value="Unassembled WGS sequence"/>
</dbReference>
<dbReference type="SMART" id="SM00267">
    <property type="entry name" value="GGDEF"/>
    <property type="match status" value="1"/>
</dbReference>
<dbReference type="Gene3D" id="3.20.20.450">
    <property type="entry name" value="EAL domain"/>
    <property type="match status" value="1"/>
</dbReference>
<dbReference type="EC" id="3.1.4.52" evidence="2"/>
<dbReference type="SMART" id="SM00052">
    <property type="entry name" value="EAL"/>
    <property type="match status" value="1"/>
</dbReference>
<dbReference type="InterPro" id="IPR035919">
    <property type="entry name" value="EAL_sf"/>
</dbReference>
<evidence type="ECO:0000259" key="7">
    <source>
        <dbReference type="PROSITE" id="PS50883"/>
    </source>
</evidence>
<dbReference type="PROSITE" id="PS50883">
    <property type="entry name" value="EAL"/>
    <property type="match status" value="1"/>
</dbReference>
<dbReference type="InterPro" id="IPR001633">
    <property type="entry name" value="EAL_dom"/>
</dbReference>
<dbReference type="Pfam" id="PF00571">
    <property type="entry name" value="CBS"/>
    <property type="match status" value="2"/>
</dbReference>
<accession>A0A0L0EQ98</accession>
<dbReference type="NCBIfam" id="TIGR00254">
    <property type="entry name" value="GGDEF"/>
    <property type="match status" value="1"/>
</dbReference>
<dbReference type="AlphaFoldDB" id="A0A0L0EQ98"/>
<comment type="caution">
    <text evidence="10">The sequence shown here is derived from an EMBL/GenBank/DDBJ whole genome shotgun (WGS) entry which is preliminary data.</text>
</comment>
<dbReference type="InterPro" id="IPR052155">
    <property type="entry name" value="Biofilm_reg_signaling"/>
</dbReference>
<protein>
    <recommendedName>
        <fullName evidence="2">cyclic-guanylate-specific phosphodiesterase</fullName>
        <ecNumber evidence="2">3.1.4.52</ecNumber>
    </recommendedName>
</protein>
<dbReference type="PROSITE" id="PS50112">
    <property type="entry name" value="PAS"/>
    <property type="match status" value="1"/>
</dbReference>
<keyword evidence="5" id="KW-0129">CBS domain</keyword>
<dbReference type="SMART" id="SM00091">
    <property type="entry name" value="PAS"/>
    <property type="match status" value="1"/>
</dbReference>
<dbReference type="InterPro" id="IPR035965">
    <property type="entry name" value="PAS-like_dom_sf"/>
</dbReference>
<dbReference type="FunFam" id="3.20.20.450:FF:000001">
    <property type="entry name" value="Cyclic di-GMP phosphodiesterase yahA"/>
    <property type="match status" value="1"/>
</dbReference>
<gene>
    <name evidence="10" type="ORF">AC626_16200</name>
</gene>
<feature type="domain" description="CBS" evidence="9">
    <location>
        <begin position="14"/>
        <end position="69"/>
    </location>
</feature>
<dbReference type="InterPro" id="IPR046342">
    <property type="entry name" value="CBS_dom_sf"/>
</dbReference>
<organism evidence="10 11">
    <name type="scientific">Pseudoalteromonas rubra</name>
    <dbReference type="NCBI Taxonomy" id="43658"/>
    <lineage>
        <taxon>Bacteria</taxon>
        <taxon>Pseudomonadati</taxon>
        <taxon>Pseudomonadota</taxon>
        <taxon>Gammaproteobacteria</taxon>
        <taxon>Alteromonadales</taxon>
        <taxon>Pseudoalteromonadaceae</taxon>
        <taxon>Pseudoalteromonas</taxon>
    </lineage>
</organism>
<dbReference type="SUPFAM" id="SSF55785">
    <property type="entry name" value="PYP-like sensor domain (PAS domain)"/>
    <property type="match status" value="1"/>
</dbReference>
<feature type="domain" description="PAS" evidence="6">
    <location>
        <begin position="288"/>
        <end position="340"/>
    </location>
</feature>
<dbReference type="GO" id="GO:0071732">
    <property type="term" value="P:cellular response to nitric oxide"/>
    <property type="evidence" value="ECO:0007669"/>
    <property type="project" value="UniProtKB-ARBA"/>
</dbReference>
<dbReference type="PANTHER" id="PTHR44757:SF2">
    <property type="entry name" value="BIOFILM ARCHITECTURE MAINTENANCE PROTEIN MBAA"/>
    <property type="match status" value="1"/>
</dbReference>